<keyword evidence="1" id="KW-1133">Transmembrane helix</keyword>
<gene>
    <name evidence="2" type="ORF">BHD05_03420</name>
</gene>
<evidence type="ECO:0000313" key="2">
    <source>
        <dbReference type="EMBL" id="QHO68828.1"/>
    </source>
</evidence>
<keyword evidence="1" id="KW-0472">Membrane</keyword>
<dbReference type="Proteomes" id="UP000464507">
    <property type="component" value="Chromosome"/>
</dbReference>
<proteinExistence type="predicted"/>
<protein>
    <submittedName>
        <fullName evidence="2">Uncharacterized protein</fullName>
    </submittedName>
</protein>
<dbReference type="EMBL" id="CP017146">
    <property type="protein sequence ID" value="QHO68828.1"/>
    <property type="molecule type" value="Genomic_DNA"/>
</dbReference>
<sequence>MTAITTMRKRMRPRSRLGWWSSGLAGLVVFVAPLASLVTGLVIRLFESSYVVSTSDAVFLTIPCVVASAALGIAAILLRRDHSPIVVLVTAAMTTITVFLWAEEFLFRI</sequence>
<name>A0A7L5AEL1_9MICO</name>
<evidence type="ECO:0000313" key="3">
    <source>
        <dbReference type="Proteomes" id="UP000464507"/>
    </source>
</evidence>
<feature type="transmembrane region" description="Helical" evidence="1">
    <location>
        <begin position="58"/>
        <end position="78"/>
    </location>
</feature>
<dbReference type="AlphaFoldDB" id="A0A7L5AEL1"/>
<reference evidence="2 3" key="1">
    <citation type="submission" date="2016-09" db="EMBL/GenBank/DDBJ databases">
        <title>Complete genome sequence of microbes from the polar regions.</title>
        <authorList>
            <person name="Liao L."/>
            <person name="Chen B."/>
        </authorList>
    </citation>
    <scope>NUCLEOTIDE SEQUENCE [LARGE SCALE GENOMIC DNA]</scope>
    <source>
        <strain evidence="2 3">ZS314</strain>
    </source>
</reference>
<accession>A0A7L5AEL1</accession>
<organism evidence="2 3">
    <name type="scientific">Marisediminicola antarctica</name>
    <dbReference type="NCBI Taxonomy" id="674079"/>
    <lineage>
        <taxon>Bacteria</taxon>
        <taxon>Bacillati</taxon>
        <taxon>Actinomycetota</taxon>
        <taxon>Actinomycetes</taxon>
        <taxon>Micrococcales</taxon>
        <taxon>Microbacteriaceae</taxon>
        <taxon>Marisediminicola</taxon>
    </lineage>
</organism>
<dbReference type="KEGG" id="mant:BHD05_03420"/>
<keyword evidence="1" id="KW-0812">Transmembrane</keyword>
<feature type="transmembrane region" description="Helical" evidence="1">
    <location>
        <begin position="17"/>
        <end position="46"/>
    </location>
</feature>
<evidence type="ECO:0000256" key="1">
    <source>
        <dbReference type="SAM" id="Phobius"/>
    </source>
</evidence>
<dbReference type="RefSeq" id="WP_161885190.1">
    <property type="nucleotide sequence ID" value="NZ_CP017146.1"/>
</dbReference>
<keyword evidence="3" id="KW-1185">Reference proteome</keyword>
<feature type="transmembrane region" description="Helical" evidence="1">
    <location>
        <begin position="85"/>
        <end position="102"/>
    </location>
</feature>